<name>A0ABU8IN59_9BURK</name>
<evidence type="ECO:0000313" key="2">
    <source>
        <dbReference type="Proteomes" id="UP001386437"/>
    </source>
</evidence>
<proteinExistence type="predicted"/>
<dbReference type="RefSeq" id="WP_336597404.1">
    <property type="nucleotide sequence ID" value="NZ_JACFYJ010000008.1"/>
</dbReference>
<sequence>MNTTLIYRSPNGDHWMLCSEEEQARFVRHVANAASGGAVSDVSVEAFLGTAGDRHQGPQHDALRELLSARTRVSSAPYPDQHLESNVQADSLLLSVVQVRTFAQTRRLTGASGFLFAREEHLFLVTSRHVMADASSQHYPDRLEIEMHVDPSNLGASVWISLPLYVEGMSLWRQAADRGGEIDVALLEIPRAQLPRGAVFRAFRPGHIVTSGDSVRIGASVLIVGFPLSFHDSLHHLPVVRHGVVASTFGLRFQGKGCFITDARTHRGTSGAPVVIHPSSMSTSVQPDELSWGLLGVHSTAFDMGTRDLQVDESLGLNCAWYADVLTSLSEDCGKP</sequence>
<dbReference type="EMBL" id="JACFYJ010000008">
    <property type="protein sequence ID" value="MEI5997025.1"/>
    <property type="molecule type" value="Genomic_DNA"/>
</dbReference>
<dbReference type="Proteomes" id="UP001386437">
    <property type="component" value="Unassembled WGS sequence"/>
</dbReference>
<dbReference type="SUPFAM" id="SSF50494">
    <property type="entry name" value="Trypsin-like serine proteases"/>
    <property type="match status" value="1"/>
</dbReference>
<evidence type="ECO:0000313" key="1">
    <source>
        <dbReference type="EMBL" id="MEI5997025.1"/>
    </source>
</evidence>
<dbReference type="InterPro" id="IPR009003">
    <property type="entry name" value="Peptidase_S1_PA"/>
</dbReference>
<organism evidence="1 2">
    <name type="scientific">Paraburkholderia bengalensis</name>
    <dbReference type="NCBI Taxonomy" id="2747562"/>
    <lineage>
        <taxon>Bacteria</taxon>
        <taxon>Pseudomonadati</taxon>
        <taxon>Pseudomonadota</taxon>
        <taxon>Betaproteobacteria</taxon>
        <taxon>Burkholderiales</taxon>
        <taxon>Burkholderiaceae</taxon>
        <taxon>Paraburkholderia</taxon>
    </lineage>
</organism>
<accession>A0ABU8IN59</accession>
<gene>
    <name evidence="1" type="ORF">H3V53_07355</name>
</gene>
<comment type="caution">
    <text evidence="1">The sequence shown here is derived from an EMBL/GenBank/DDBJ whole genome shotgun (WGS) entry which is preliminary data.</text>
</comment>
<dbReference type="Gene3D" id="2.40.10.120">
    <property type="match status" value="1"/>
</dbReference>
<protein>
    <submittedName>
        <fullName evidence="1">Trypsin-like peptidase domain-containing protein</fullName>
    </submittedName>
</protein>
<reference evidence="1 2" key="1">
    <citation type="journal article" date="2022" name="Arch. Microbiol.">
        <title>Paraburkholderia bengalensis sp. nov. isolated from roots of Oryza sativa, IR64.</title>
        <authorList>
            <person name="Nag P."/>
            <person name="Mondal N."/>
            <person name="Sarkar J."/>
            <person name="Das S."/>
        </authorList>
    </citation>
    <scope>NUCLEOTIDE SEQUENCE [LARGE SCALE GENOMIC DNA]</scope>
    <source>
        <strain evidence="1 2">IR64_4_BI</strain>
    </source>
</reference>
<dbReference type="Pfam" id="PF13365">
    <property type="entry name" value="Trypsin_2"/>
    <property type="match status" value="1"/>
</dbReference>
<keyword evidence="2" id="KW-1185">Reference proteome</keyword>